<reference evidence="7 8" key="1">
    <citation type="submission" date="2023-03" db="EMBL/GenBank/DDBJ databases">
        <title>Genome insight into feeding habits of ladybird beetles.</title>
        <authorList>
            <person name="Li H.-S."/>
            <person name="Huang Y.-H."/>
            <person name="Pang H."/>
        </authorList>
    </citation>
    <scope>NUCLEOTIDE SEQUENCE [LARGE SCALE GENOMIC DNA]</scope>
    <source>
        <strain evidence="7">SYSU_2023b</strain>
        <tissue evidence="7">Whole body</tissue>
    </source>
</reference>
<keyword evidence="5" id="KW-0539">Nucleus</keyword>
<dbReference type="AlphaFoldDB" id="A0AAW1V6B3"/>
<proteinExistence type="predicted"/>
<dbReference type="Gene3D" id="2.60.40.790">
    <property type="match status" value="1"/>
</dbReference>
<keyword evidence="8" id="KW-1185">Reference proteome</keyword>
<sequence length="565" mass="64861">MCTNILELKPERNFLDPNFDGYKLSLRSAITEKYLLDSPIKRTLINSDQYSLLHAKIFGMNNFLTGESETDFENVYFVDNERNLKKGSLNDNKKLMICNIWNVPKSNAQKDSSDSDCYNFSLKLISNNLAVLANGEGSFFILDTGNRKNHDKWKLLYQEELWDGKEFYIQDAVLNECTLHVILCRIEQNDKKSSLLVNIVKLTNLNSWEKISFKQLLVQGDVSYLYLDRTCDAVYVASTLGCLFTFDSENPVVDDLAASVSKNVTEKCYKWDQDENDVVIHFIMPQDIKKDCVDVTTSNTIIKVEFSGISLIDGVLFNTVESDLTTVNITKNLIEISLVKKDQGLTWPDLLKDTSSSESFIRSEVKEEPNFSGEKELLKEDTQQGLTFNTEEIEECDFTNDEYTIFERVCLKTHQVTHKYNFGSNQVLLTVQRNKNMPPCIGVRHDVDICIWEPQFENSNFQLKNVATLLAMGYIQASKQQKKFISCPKDTSYSLICETSRHLFIYQQQNRICTEELRNRRSGSRINSIAEQLVVSIPNDEIFGIYSSPNAIYILGEKFLMYISI</sequence>
<feature type="domain" description="CS" evidence="6">
    <location>
        <begin position="264"/>
        <end position="351"/>
    </location>
</feature>
<evidence type="ECO:0000256" key="1">
    <source>
        <dbReference type="ARBA" id="ARBA00004123"/>
    </source>
</evidence>
<dbReference type="InterPro" id="IPR008978">
    <property type="entry name" value="HSP20-like_chaperone"/>
</dbReference>
<dbReference type="InterPro" id="IPR007052">
    <property type="entry name" value="CS_dom"/>
</dbReference>
<evidence type="ECO:0000256" key="3">
    <source>
        <dbReference type="ARBA" id="ARBA00018915"/>
    </source>
</evidence>
<gene>
    <name evidence="7" type="ORF">WA026_012153</name>
</gene>
<evidence type="ECO:0000256" key="4">
    <source>
        <dbReference type="ARBA" id="ARBA00022490"/>
    </source>
</evidence>
<evidence type="ECO:0000313" key="7">
    <source>
        <dbReference type="EMBL" id="KAK9890809.1"/>
    </source>
</evidence>
<dbReference type="Proteomes" id="UP001431783">
    <property type="component" value="Unassembled WGS sequence"/>
</dbReference>
<accession>A0AAW1V6B3</accession>
<dbReference type="InterPro" id="IPR037895">
    <property type="entry name" value="NUDCD1"/>
</dbReference>
<dbReference type="SUPFAM" id="SSF49764">
    <property type="entry name" value="HSP20-like chaperones"/>
    <property type="match status" value="1"/>
</dbReference>
<evidence type="ECO:0000256" key="2">
    <source>
        <dbReference type="ARBA" id="ARBA00004496"/>
    </source>
</evidence>
<organism evidence="7 8">
    <name type="scientific">Henosepilachna vigintioctopunctata</name>
    <dbReference type="NCBI Taxonomy" id="420089"/>
    <lineage>
        <taxon>Eukaryota</taxon>
        <taxon>Metazoa</taxon>
        <taxon>Ecdysozoa</taxon>
        <taxon>Arthropoda</taxon>
        <taxon>Hexapoda</taxon>
        <taxon>Insecta</taxon>
        <taxon>Pterygota</taxon>
        <taxon>Neoptera</taxon>
        <taxon>Endopterygota</taxon>
        <taxon>Coleoptera</taxon>
        <taxon>Polyphaga</taxon>
        <taxon>Cucujiformia</taxon>
        <taxon>Coccinelloidea</taxon>
        <taxon>Coccinellidae</taxon>
        <taxon>Epilachninae</taxon>
        <taxon>Epilachnini</taxon>
        <taxon>Henosepilachna</taxon>
    </lineage>
</organism>
<dbReference type="PANTHER" id="PTHR21664:SF1">
    <property type="entry name" value="NUDC DOMAIN-CONTAINING PROTEIN 1"/>
    <property type="match status" value="1"/>
</dbReference>
<comment type="subcellular location">
    <subcellularLocation>
        <location evidence="2">Cytoplasm</location>
    </subcellularLocation>
    <subcellularLocation>
        <location evidence="1">Nucleus</location>
    </subcellularLocation>
</comment>
<dbReference type="Pfam" id="PF04969">
    <property type="entry name" value="CS"/>
    <property type="match status" value="1"/>
</dbReference>
<comment type="caution">
    <text evidence="7">The sequence shown here is derived from an EMBL/GenBank/DDBJ whole genome shotgun (WGS) entry which is preliminary data.</text>
</comment>
<evidence type="ECO:0000256" key="5">
    <source>
        <dbReference type="ARBA" id="ARBA00023242"/>
    </source>
</evidence>
<dbReference type="GO" id="GO:0005634">
    <property type="term" value="C:nucleus"/>
    <property type="evidence" value="ECO:0007669"/>
    <property type="project" value="UniProtKB-SubCell"/>
</dbReference>
<dbReference type="CDD" id="cd06467">
    <property type="entry name" value="p23_NUDC_like"/>
    <property type="match status" value="1"/>
</dbReference>
<protein>
    <recommendedName>
        <fullName evidence="3">NudC domain-containing protein 1</fullName>
    </recommendedName>
</protein>
<dbReference type="PANTHER" id="PTHR21664">
    <property type="entry name" value="CHRONIC MYELOGENOUS LEUKEMIA TUMOR ANTIGEN 66"/>
    <property type="match status" value="1"/>
</dbReference>
<evidence type="ECO:0000259" key="6">
    <source>
        <dbReference type="PROSITE" id="PS51203"/>
    </source>
</evidence>
<keyword evidence="4" id="KW-0963">Cytoplasm</keyword>
<dbReference type="EMBL" id="JARQZJ010000126">
    <property type="protein sequence ID" value="KAK9890809.1"/>
    <property type="molecule type" value="Genomic_DNA"/>
</dbReference>
<dbReference type="PROSITE" id="PS51203">
    <property type="entry name" value="CS"/>
    <property type="match status" value="1"/>
</dbReference>
<evidence type="ECO:0000313" key="8">
    <source>
        <dbReference type="Proteomes" id="UP001431783"/>
    </source>
</evidence>
<dbReference type="GO" id="GO:0005737">
    <property type="term" value="C:cytoplasm"/>
    <property type="evidence" value="ECO:0007669"/>
    <property type="project" value="UniProtKB-SubCell"/>
</dbReference>
<name>A0AAW1V6B3_9CUCU</name>